<reference evidence="2" key="1">
    <citation type="journal article" date="2019" name="Int. J. Syst. Evol. Microbiol.">
        <title>The Global Catalogue of Microorganisms (GCM) 10K type strain sequencing project: providing services to taxonomists for standard genome sequencing and annotation.</title>
        <authorList>
            <consortium name="The Broad Institute Genomics Platform"/>
            <consortium name="The Broad Institute Genome Sequencing Center for Infectious Disease"/>
            <person name="Wu L."/>
            <person name="Ma J."/>
        </authorList>
    </citation>
    <scope>NUCLEOTIDE SEQUENCE [LARGE SCALE GENOMIC DNA]</scope>
    <source>
        <strain evidence="2">JCM 15089</strain>
    </source>
</reference>
<protein>
    <submittedName>
        <fullName evidence="1">Uncharacterized protein</fullName>
    </submittedName>
</protein>
<keyword evidence="2" id="KW-1185">Reference proteome</keyword>
<gene>
    <name evidence="1" type="ORF">GCM10008942_05800</name>
</gene>
<dbReference type="Proteomes" id="UP001499951">
    <property type="component" value="Unassembled WGS sequence"/>
</dbReference>
<name>A0ABP3P4M7_9PROT</name>
<dbReference type="EMBL" id="BAAADD010000001">
    <property type="protein sequence ID" value="GAA0560152.1"/>
    <property type="molecule type" value="Genomic_DNA"/>
</dbReference>
<evidence type="ECO:0000313" key="2">
    <source>
        <dbReference type="Proteomes" id="UP001499951"/>
    </source>
</evidence>
<accession>A0ABP3P4M7</accession>
<evidence type="ECO:0000313" key="1">
    <source>
        <dbReference type="EMBL" id="GAA0560152.1"/>
    </source>
</evidence>
<proteinExistence type="predicted"/>
<sequence>MTVCIGLTDVKLDVIGMRDPVTTTVSGVDCASAGESAVVKVAVIAAPRKSEERRLNVIFVKGTPILRFLAMAGRHKAFRAFGCFRHPHAVGG</sequence>
<comment type="caution">
    <text evidence="1">The sequence shown here is derived from an EMBL/GenBank/DDBJ whole genome shotgun (WGS) entry which is preliminary data.</text>
</comment>
<organism evidence="1 2">
    <name type="scientific">Rhizomicrobium electricum</name>
    <dbReference type="NCBI Taxonomy" id="480070"/>
    <lineage>
        <taxon>Bacteria</taxon>
        <taxon>Pseudomonadati</taxon>
        <taxon>Pseudomonadota</taxon>
        <taxon>Alphaproteobacteria</taxon>
        <taxon>Micropepsales</taxon>
        <taxon>Micropepsaceae</taxon>
        <taxon>Rhizomicrobium</taxon>
    </lineage>
</organism>